<organism evidence="1">
    <name type="scientific">Klebsiella pneumoniae</name>
    <dbReference type="NCBI Taxonomy" id="573"/>
    <lineage>
        <taxon>Bacteria</taxon>
        <taxon>Pseudomonadati</taxon>
        <taxon>Pseudomonadota</taxon>
        <taxon>Gammaproteobacteria</taxon>
        <taxon>Enterobacterales</taxon>
        <taxon>Enterobacteriaceae</taxon>
        <taxon>Klebsiella/Raoultella group</taxon>
        <taxon>Klebsiella</taxon>
        <taxon>Klebsiella pneumoniae complex</taxon>
    </lineage>
</organism>
<gene>
    <name evidence="1" type="ORF">G5628_16665</name>
</gene>
<dbReference type="EMBL" id="JAAJTI010000004">
    <property type="protein sequence ID" value="NGF22950.1"/>
    <property type="molecule type" value="Genomic_DNA"/>
</dbReference>
<accession>A0A6G4MC74</accession>
<dbReference type="InterPro" id="IPR006626">
    <property type="entry name" value="PbH1"/>
</dbReference>
<dbReference type="SUPFAM" id="SSF51126">
    <property type="entry name" value="Pectin lyase-like"/>
    <property type="match status" value="1"/>
</dbReference>
<dbReference type="AlphaFoldDB" id="A0A6G4MC74"/>
<dbReference type="Gene3D" id="2.160.20.10">
    <property type="entry name" value="Single-stranded right-handed beta-helix, Pectin lyase-like"/>
    <property type="match status" value="1"/>
</dbReference>
<dbReference type="SMART" id="SM00710">
    <property type="entry name" value="PbH1"/>
    <property type="match status" value="6"/>
</dbReference>
<protein>
    <submittedName>
        <fullName evidence="1">Right-handed parallel beta-helix repeat-containing protein</fullName>
    </submittedName>
</protein>
<sequence length="456" mass="48473">MGGFTRRQVVIGLAAGSVGALIPVRFALGGGKDVAWLKGIDASGVPVDGGGATVLVNEPLTLRGGHFVNIKFAPAPGYFGPGPIFQAKDGTVIHENVSVNGFAGPGCKILSNKEKGNSFIAIGECSYSDNGRKSLTTLSNSVDLRLTNRLEVVDASAFKPGQYIWLGDGKFKIKKIDKNSLFLESGELPYLIGAKVFNGGYDRCMPGQSVIGDADDRNGIRIGNGGYAWNIDTSNAKITASNNAWFGLFHHSKKYYGKQLIENITSEMNGYCNIGMGFMNEGTIKNCISKNAGNNCIDVFESKSAVDVTKNVVSGAGVDGIFVGGDGQVARVYDNNVSDCRRIGILINARHNPISNVFVKNNAVKNSGMNSLTLTGVEGGVVEDNKLEGSNIRQAIFLEKRKGLELTGHLTIENNYIVNSKNGDISTNYSGYGADSNAKVTIKNTKKALVSGIEGY</sequence>
<comment type="caution">
    <text evidence="1">The sequence shown here is derived from an EMBL/GenBank/DDBJ whole genome shotgun (WGS) entry which is preliminary data.</text>
</comment>
<dbReference type="InterPro" id="IPR011050">
    <property type="entry name" value="Pectin_lyase_fold/virulence"/>
</dbReference>
<name>A0A6G4MC74_KLEPN</name>
<reference evidence="1" key="1">
    <citation type="submission" date="2020-02" db="EMBL/GenBank/DDBJ databases">
        <title>WGS of Carbapenem-Resistant Entrobacteriaceae.</title>
        <authorList>
            <person name="Tokajian S."/>
            <person name="El Chaar M."/>
            <person name="El Khoury M."/>
        </authorList>
    </citation>
    <scope>NUCLEOTIDE SEQUENCE</scope>
    <source>
        <strain evidence="1">KPM_14</strain>
    </source>
</reference>
<dbReference type="InterPro" id="IPR012334">
    <property type="entry name" value="Pectin_lyas_fold"/>
</dbReference>
<evidence type="ECO:0000313" key="1">
    <source>
        <dbReference type="EMBL" id="NGF22950.1"/>
    </source>
</evidence>
<proteinExistence type="predicted"/>
<dbReference type="RefSeq" id="WP_065807543.1">
    <property type="nucleotide sequence ID" value="NZ_CP056275.1"/>
</dbReference>